<protein>
    <submittedName>
        <fullName evidence="2">Uncharacterized protein</fullName>
    </submittedName>
</protein>
<feature type="chain" id="PRO_5045096428" evidence="1">
    <location>
        <begin position="20"/>
        <end position="351"/>
    </location>
</feature>
<name>A0ABT7DS81_9NEIS</name>
<sequence>MKNIAIWCFVLVASGVAIASVVDVNGNPTSAVVSNGKISVGVGSIRTPQLSRLGEFDFGGAIDSFKIDGVEMLNQSDAGRVWQHSLFFANHGLAYSYDQNACEVSGEHNSQVNPQEAGDDLSRPKAIVYYKDQRTAHIVTKQVPSWASTALYPEGLELQSIIRVGPLPYAPYQEIVELEYATVNRNQSNPLCPARSAILIKNATTEKRIKAPFVPAIYFDYNRFSELWGLNEAGQWSGPLPVYTAAMVEFDPSQYRYRAMAWCQSGGTRCVGIYSKSAWDNSRNAGGYAGFNFAAENYPNVMPGTQTRSLKVLDYTPVLLPGQEHRRKVFAMTGDLAKLKEMVSTLVAQGL</sequence>
<keyword evidence="1" id="KW-0732">Signal</keyword>
<reference evidence="2" key="1">
    <citation type="submission" date="2023-03" db="EMBL/GenBank/DDBJ databases">
        <title>Chitinimonas shenzhenensis gen. nov., sp. nov., a novel member of family Burkholderiaceae isolated from activated sludge collected in Shen Zhen, China.</title>
        <authorList>
            <person name="Wang X."/>
        </authorList>
    </citation>
    <scope>NUCLEOTIDE SEQUENCE</scope>
    <source>
        <strain evidence="2">DQS-5</strain>
    </source>
</reference>
<dbReference type="RefSeq" id="WP_284099215.1">
    <property type="nucleotide sequence ID" value="NZ_JARRAF010000002.1"/>
</dbReference>
<comment type="caution">
    <text evidence="2">The sequence shown here is derived from an EMBL/GenBank/DDBJ whole genome shotgun (WGS) entry which is preliminary data.</text>
</comment>
<keyword evidence="3" id="KW-1185">Reference proteome</keyword>
<proteinExistence type="predicted"/>
<evidence type="ECO:0000313" key="3">
    <source>
        <dbReference type="Proteomes" id="UP001172778"/>
    </source>
</evidence>
<gene>
    <name evidence="2" type="ORF">PZA18_02555</name>
</gene>
<feature type="signal peptide" evidence="1">
    <location>
        <begin position="1"/>
        <end position="19"/>
    </location>
</feature>
<dbReference type="EMBL" id="JARRAF010000002">
    <property type="protein sequence ID" value="MDK2122928.1"/>
    <property type="molecule type" value="Genomic_DNA"/>
</dbReference>
<organism evidence="2 3">
    <name type="scientific">Parachitinimonas caeni</name>
    <dbReference type="NCBI Taxonomy" id="3031301"/>
    <lineage>
        <taxon>Bacteria</taxon>
        <taxon>Pseudomonadati</taxon>
        <taxon>Pseudomonadota</taxon>
        <taxon>Betaproteobacteria</taxon>
        <taxon>Neisseriales</taxon>
        <taxon>Chitinibacteraceae</taxon>
        <taxon>Parachitinimonas</taxon>
    </lineage>
</organism>
<dbReference type="Proteomes" id="UP001172778">
    <property type="component" value="Unassembled WGS sequence"/>
</dbReference>
<accession>A0ABT7DS81</accession>
<evidence type="ECO:0000313" key="2">
    <source>
        <dbReference type="EMBL" id="MDK2122928.1"/>
    </source>
</evidence>
<evidence type="ECO:0000256" key="1">
    <source>
        <dbReference type="SAM" id="SignalP"/>
    </source>
</evidence>